<gene>
    <name evidence="1" type="ORF">UFOVP373_32</name>
</gene>
<proteinExistence type="predicted"/>
<sequence>MVEMTEAQRKAVEAARARRQEQAAAVEAAPRERVRTAAQGLTLGTADEAEAAARAAASYVASSLGFDVNSRSYEDVLNEIRGSLKSYQEARPLEALAYEAGGAAIPALAAVAAAPFTGGTSTAAVAPTLGRLALMGGLEGGAYAFGSGEGGFAERAARVPGGAVTGAIGGTVAGGVTRAAGGAVNALTDAARRIVGNRGSSVVENEIQRLAKQTGKTADEIADDVLNGRLLAENETIRAAVRAYRAGGGDASTIITQALTPRPAQTRAQAMDEIRQYLSDVNAPSALRAQRADEEAARVAERAAYAPFKDIQAPEQVSGEVLAALQVVPEAVTEVNKIFRGLVAVTPPANGVGPANVTFTRPITIDEAERVRRAIGNAASAEYRAGFGGAGEAFSEAEKGLRGLLDVASPELGAARATAASVRGQRDSFKAGREALVGDVEERLMEFERITDPDKIEAYRAGLMSFIESKMTSPSRQSFMRNLTDETLKEGKMLRAVLPPDAVDEVLRKVETASEAQETANKVLFGRQSVTSDTTAEQARIGMGISAGDLLGVMNFSPDAMVNVASNIASRFTRDLTDAERARVARILVSEDPDLVRRAISDEGAMAALQKRVQELTAGAARGAGRAGAVTGAQPGANLSQQAIRGLLAQ</sequence>
<reference evidence="1" key="1">
    <citation type="submission" date="2020-05" db="EMBL/GenBank/DDBJ databases">
        <authorList>
            <person name="Chiriac C."/>
            <person name="Salcher M."/>
            <person name="Ghai R."/>
            <person name="Kavagutti S V."/>
        </authorList>
    </citation>
    <scope>NUCLEOTIDE SEQUENCE</scope>
</reference>
<dbReference type="EMBL" id="LR798304">
    <property type="protein sequence ID" value="CAB5222793.1"/>
    <property type="molecule type" value="Genomic_DNA"/>
</dbReference>
<organism evidence="1">
    <name type="scientific">uncultured Caudovirales phage</name>
    <dbReference type="NCBI Taxonomy" id="2100421"/>
    <lineage>
        <taxon>Viruses</taxon>
        <taxon>Duplodnaviria</taxon>
        <taxon>Heunggongvirae</taxon>
        <taxon>Uroviricota</taxon>
        <taxon>Caudoviricetes</taxon>
        <taxon>Peduoviridae</taxon>
        <taxon>Maltschvirus</taxon>
        <taxon>Maltschvirus maltsch</taxon>
    </lineage>
</organism>
<protein>
    <submittedName>
        <fullName evidence="1">Uncharacterized protein</fullName>
    </submittedName>
</protein>
<accession>A0A6J7X679</accession>
<name>A0A6J7X679_9CAUD</name>
<evidence type="ECO:0000313" key="1">
    <source>
        <dbReference type="EMBL" id="CAB5222793.1"/>
    </source>
</evidence>